<evidence type="ECO:0000313" key="15">
    <source>
        <dbReference type="Proteomes" id="UP000076532"/>
    </source>
</evidence>
<evidence type="ECO:0000256" key="1">
    <source>
        <dbReference type="ARBA" id="ARBA00007070"/>
    </source>
</evidence>
<dbReference type="InterPro" id="IPR036322">
    <property type="entry name" value="WD40_repeat_dom_sf"/>
</dbReference>
<keyword evidence="9" id="KW-0926">Vacuole</keyword>
<dbReference type="InterPro" id="IPR057308">
    <property type="entry name" value="CHCR_PEP5_VPS11"/>
</dbReference>
<dbReference type="PIRSF" id="PIRSF007860">
    <property type="entry name" value="VPS11"/>
    <property type="match status" value="1"/>
</dbReference>
<dbReference type="STRING" id="436010.A0A166S529"/>
<dbReference type="OrthoDB" id="26184at2759"/>
<dbReference type="PROSITE" id="PS50089">
    <property type="entry name" value="ZF_RING_2"/>
    <property type="match status" value="1"/>
</dbReference>
<feature type="compositionally biased region" description="Pro residues" evidence="12">
    <location>
        <begin position="731"/>
        <end position="742"/>
    </location>
</feature>
<feature type="repeat" description="CHCR" evidence="11">
    <location>
        <begin position="481"/>
        <end position="642"/>
    </location>
</feature>
<dbReference type="InterPro" id="IPR001841">
    <property type="entry name" value="Znf_RING"/>
</dbReference>
<dbReference type="PANTHER" id="PTHR23323">
    <property type="entry name" value="VACUOLAR PROTEIN SORTING-ASSOCIATED PROTEIN"/>
    <property type="match status" value="1"/>
</dbReference>
<dbReference type="PROSITE" id="PS50236">
    <property type="entry name" value="CHCR"/>
    <property type="match status" value="1"/>
</dbReference>
<evidence type="ECO:0000256" key="4">
    <source>
        <dbReference type="ARBA" id="ARBA00022771"/>
    </source>
</evidence>
<dbReference type="EMBL" id="KV417500">
    <property type="protein sequence ID" value="KZP29028.1"/>
    <property type="molecule type" value="Genomic_DNA"/>
</dbReference>
<feature type="compositionally biased region" description="Low complexity" evidence="12">
    <location>
        <begin position="209"/>
        <end position="225"/>
    </location>
</feature>
<keyword evidence="4 10" id="KW-0863">Zinc-finger</keyword>
<dbReference type="GO" id="GO:0030897">
    <property type="term" value="C:HOPS complex"/>
    <property type="evidence" value="ECO:0007669"/>
    <property type="project" value="UniProtKB-UniRule"/>
</dbReference>
<dbReference type="GO" id="GO:0006904">
    <property type="term" value="P:vesicle docking involved in exocytosis"/>
    <property type="evidence" value="ECO:0007669"/>
    <property type="project" value="TreeGrafter"/>
</dbReference>
<dbReference type="InterPro" id="IPR000547">
    <property type="entry name" value="Clathrin_H-chain/VPS_repeat"/>
</dbReference>
<comment type="catalytic activity">
    <reaction evidence="9">
        <text>S-ubiquitinyl-[E2 ubiquitin-conjugating enzyme]-L-cysteine + [acceptor protein]-L-lysine = [E2 ubiquitin-conjugating enzyme]-L-cysteine + N(6)-ubiquitinyl-[acceptor protein]-L-lysine.</text>
        <dbReference type="EC" id="2.3.2.27"/>
    </reaction>
</comment>
<organism evidence="14 15">
    <name type="scientific">Athelia psychrophila</name>
    <dbReference type="NCBI Taxonomy" id="1759441"/>
    <lineage>
        <taxon>Eukaryota</taxon>
        <taxon>Fungi</taxon>
        <taxon>Dikarya</taxon>
        <taxon>Basidiomycota</taxon>
        <taxon>Agaricomycotina</taxon>
        <taxon>Agaricomycetes</taxon>
        <taxon>Agaricomycetidae</taxon>
        <taxon>Atheliales</taxon>
        <taxon>Atheliaceae</taxon>
        <taxon>Athelia</taxon>
    </lineage>
</organism>
<dbReference type="InterPro" id="IPR011990">
    <property type="entry name" value="TPR-like_helical_dom_sf"/>
</dbReference>
<dbReference type="AlphaFoldDB" id="A0A166S529"/>
<dbReference type="GO" id="GO:0048284">
    <property type="term" value="P:organelle fusion"/>
    <property type="evidence" value="ECO:0007669"/>
    <property type="project" value="TreeGrafter"/>
</dbReference>
<evidence type="ECO:0000259" key="13">
    <source>
        <dbReference type="PROSITE" id="PS50089"/>
    </source>
</evidence>
<accession>A0A166S529</accession>
<feature type="region of interest" description="Disordered" evidence="12">
    <location>
        <begin position="202"/>
        <end position="225"/>
    </location>
</feature>
<sequence length="1108" mass="121897">MASSGLNAAVGGAGIAAPSTRQFPFFDITQVKDIHDLANSPEILRSTPEISALAQSSAGLLLADIHGSIHLLNRDFVSVKSWIAHVGGRVTHMAEGRGILITLGEEDTVRSPLLKIWDLTKMDKKLGIPNLLRSTKVQPSNRPHPVSSIALSDTLSHLAIGLGDGTVLLYRNLDQYVFSPSTSLTSLPKPKTIHESPTEPITALGFKEPTTPTPTSAPASTNGAAPASTLAAIGDEAAHAREESEADPTMMAPQSAKEALNLYLFIVTTNRVLAYQATGRGSGAAPAVVDELGVGLGCAVMDWHKRGIVIARDEAVYVCGVGGRGMSIAHEGMKSSVHTHLNYLVIVTPPFTPTGSAASATVRNLAARLTNPSESEVTKVTLLDLENKLVAYSGTFLEGVREVVSQWGKVYVLSNDGKLSCLEEKPNSAKLDMLYRKSLYPMALSIARTQRMDASSIADIHRQYGDHLYAKGDYDGAMAQFVQTIGAAQPSYVIRKFLDAQRIHNLVTYLQELHARGRANADHTTLLLNTYTKLKDVKRLDSFIKTESRRRATGADGEETDELPFDLDTAIRVCRQAGYFDHAGYLAKKYDRHEDYLRIQIEDARNFRDALVYLRRLGPEAAESNLARYGRAMLESLPEETTQLLIDLCTISGTLELEPEEQPPPQPERSNTGGPSYLSYLALGRAPAPVPPTLSSDAPTPPSPSIKTVKPGETGSEKDWMNESPRSLSPVPQPSSVPPKPRAPTVKHLSPRLYFSHFVDHMDYFITFLETVAERRWGQTVEGQVSVSMEPPTDEAADLQDQTAVWNTLLELYLTAPVVRTSEPSEKASPDVFRDKALRVLENETLPYDPTHALILCSSHEYTPGLVLLWEKTGMYEDVLRFWMDRDKEGNTPDASAQVVHHLNVYGPTRPHLYPLVLRFLTSSPEILSRHTADISAVLEHIDREKIMPPLGVIQALTRNGVASVGLVKQWLMTRIKESREEIDTDQQLISSYRLETQAKLKQVEALSDPTAPRVFHVTRCQTCGGQLDLPSIHFMCDHSYHQRCLQDNETECPSCVRAHGVIQEIRRNNERMADQHDVFLSEVQDSGFTAVASGFGRGVLNFGRLET</sequence>
<dbReference type="GO" id="GO:0008270">
    <property type="term" value="F:zinc ion binding"/>
    <property type="evidence" value="ECO:0007669"/>
    <property type="project" value="UniProtKB-KW"/>
</dbReference>
<dbReference type="Pfam" id="PF23356">
    <property type="entry name" value="TPR_PEP5_VPS11"/>
    <property type="match status" value="2"/>
</dbReference>
<keyword evidence="7 9" id="KW-0472">Membrane</keyword>
<keyword evidence="3" id="KW-0479">Metal-binding</keyword>
<dbReference type="Gene3D" id="1.25.40.10">
    <property type="entry name" value="Tetratricopeptide repeat domain"/>
    <property type="match status" value="1"/>
</dbReference>
<dbReference type="EC" id="2.3.2.27" evidence="9"/>
<dbReference type="GO" id="GO:0000329">
    <property type="term" value="C:fungal-type vacuole membrane"/>
    <property type="evidence" value="ECO:0007669"/>
    <property type="project" value="UniProtKB-UniRule"/>
</dbReference>
<dbReference type="Pfam" id="PF23341">
    <property type="entry name" value="PEP5_VPS11_N"/>
    <property type="match status" value="1"/>
</dbReference>
<gene>
    <name evidence="14" type="ORF">FIBSPDRAFT_778861</name>
</gene>
<evidence type="ECO:0000256" key="10">
    <source>
        <dbReference type="PROSITE-ProRule" id="PRU00175"/>
    </source>
</evidence>
<evidence type="ECO:0000256" key="6">
    <source>
        <dbReference type="ARBA" id="ARBA00022927"/>
    </source>
</evidence>
<keyword evidence="9" id="KW-0808">Transferase</keyword>
<evidence type="ECO:0000256" key="8">
    <source>
        <dbReference type="ARBA" id="ARBA00029433"/>
    </source>
</evidence>
<evidence type="ECO:0000256" key="5">
    <source>
        <dbReference type="ARBA" id="ARBA00022833"/>
    </source>
</evidence>
<evidence type="ECO:0000256" key="9">
    <source>
        <dbReference type="PIRNR" id="PIRNR007860"/>
    </source>
</evidence>
<dbReference type="Pfam" id="PF17122">
    <property type="entry name" value="zf-C3H2C3"/>
    <property type="match status" value="1"/>
</dbReference>
<comment type="subunit">
    <text evidence="9">Component of the homotypic vacuole fusion and vacuole protein sorting (HOPS) complex. Component of the class C core vacuole/endosome tethering (CORVET) complex.</text>
</comment>
<proteinExistence type="inferred from homology"/>
<dbReference type="GO" id="GO:0007033">
    <property type="term" value="P:vacuole organization"/>
    <property type="evidence" value="ECO:0007669"/>
    <property type="project" value="TreeGrafter"/>
</dbReference>
<evidence type="ECO:0000256" key="2">
    <source>
        <dbReference type="ARBA" id="ARBA00022448"/>
    </source>
</evidence>
<comment type="subcellular location">
    <subcellularLocation>
        <location evidence="8">Endomembrane system</location>
        <topology evidence="8">Peripheral membrane protein</topology>
        <orientation evidence="8">Cytoplasmic side</orientation>
    </subcellularLocation>
    <subcellularLocation>
        <location evidence="9">Vacuole membrane</location>
        <topology evidence="9">Peripheral membrane protein</topology>
        <orientation evidence="9">Cytoplasmic side</orientation>
    </subcellularLocation>
</comment>
<evidence type="ECO:0000256" key="3">
    <source>
        <dbReference type="ARBA" id="ARBA00022723"/>
    </source>
</evidence>
<dbReference type="SUPFAM" id="SSF50978">
    <property type="entry name" value="WD40 repeat-like"/>
    <property type="match status" value="1"/>
</dbReference>
<evidence type="ECO:0000256" key="12">
    <source>
        <dbReference type="SAM" id="MobiDB-lite"/>
    </source>
</evidence>
<keyword evidence="9" id="KW-0833">Ubl conjugation pathway</keyword>
<feature type="region of interest" description="Disordered" evidence="12">
    <location>
        <begin position="657"/>
        <end position="744"/>
    </location>
</feature>
<dbReference type="Pfam" id="PF12451">
    <property type="entry name" value="VPS11_C"/>
    <property type="match status" value="1"/>
</dbReference>
<feature type="domain" description="RING-type" evidence="13">
    <location>
        <begin position="1021"/>
        <end position="1056"/>
    </location>
</feature>
<keyword evidence="5" id="KW-0862">Zinc</keyword>
<evidence type="ECO:0000256" key="7">
    <source>
        <dbReference type="ARBA" id="ARBA00023136"/>
    </source>
</evidence>
<dbReference type="CDD" id="cd16688">
    <property type="entry name" value="RING-H2_Vps11"/>
    <property type="match status" value="1"/>
</dbReference>
<keyword evidence="2 9" id="KW-0813">Transport</keyword>
<dbReference type="GO" id="GO:0006886">
    <property type="term" value="P:intracellular protein transport"/>
    <property type="evidence" value="ECO:0007669"/>
    <property type="project" value="UniProtKB-UniRule"/>
</dbReference>
<evidence type="ECO:0000313" key="14">
    <source>
        <dbReference type="EMBL" id="KZP29028.1"/>
    </source>
</evidence>
<dbReference type="InterPro" id="IPR016528">
    <property type="entry name" value="VPS11"/>
</dbReference>
<keyword evidence="6 9" id="KW-0653">Protein transport</keyword>
<keyword evidence="15" id="KW-1185">Reference proteome</keyword>
<dbReference type="GO" id="GO:0007032">
    <property type="term" value="P:endosome organization"/>
    <property type="evidence" value="ECO:0007669"/>
    <property type="project" value="TreeGrafter"/>
</dbReference>
<dbReference type="InterPro" id="IPR024763">
    <property type="entry name" value="VPS11_C"/>
</dbReference>
<dbReference type="GO" id="GO:0033263">
    <property type="term" value="C:CORVET complex"/>
    <property type="evidence" value="ECO:0007669"/>
    <property type="project" value="UniProtKB-UniRule"/>
</dbReference>
<name>A0A166S529_9AGAM</name>
<comment type="similarity">
    <text evidence="1 9">Belongs to the VPS11 family.</text>
</comment>
<protein>
    <recommendedName>
        <fullName evidence="9">E3 ubiquitin-protein ligase PEP5</fullName>
        <ecNumber evidence="9">2.3.2.27</ecNumber>
    </recommendedName>
</protein>
<reference evidence="14 15" key="1">
    <citation type="journal article" date="2016" name="Mol. Biol. Evol.">
        <title>Comparative Genomics of Early-Diverging Mushroom-Forming Fungi Provides Insights into the Origins of Lignocellulose Decay Capabilities.</title>
        <authorList>
            <person name="Nagy L.G."/>
            <person name="Riley R."/>
            <person name="Tritt A."/>
            <person name="Adam C."/>
            <person name="Daum C."/>
            <person name="Floudas D."/>
            <person name="Sun H."/>
            <person name="Yadav J.S."/>
            <person name="Pangilinan J."/>
            <person name="Larsson K.H."/>
            <person name="Matsuura K."/>
            <person name="Barry K."/>
            <person name="Labutti K."/>
            <person name="Kuo R."/>
            <person name="Ohm R.A."/>
            <person name="Bhattacharya S.S."/>
            <person name="Shirouzu T."/>
            <person name="Yoshinaga Y."/>
            <person name="Martin F.M."/>
            <person name="Grigoriev I.V."/>
            <person name="Hibbett D.S."/>
        </authorList>
    </citation>
    <scope>NUCLEOTIDE SEQUENCE [LARGE SCALE GENOMIC DNA]</scope>
    <source>
        <strain evidence="14 15">CBS 109695</strain>
    </source>
</reference>
<evidence type="ECO:0000256" key="11">
    <source>
        <dbReference type="PROSITE-ProRule" id="PRU01006"/>
    </source>
</evidence>
<dbReference type="InterPro" id="IPR057307">
    <property type="entry name" value="PEP5_VPS11_N"/>
</dbReference>
<dbReference type="GO" id="GO:0061630">
    <property type="term" value="F:ubiquitin protein ligase activity"/>
    <property type="evidence" value="ECO:0007669"/>
    <property type="project" value="UniProtKB-EC"/>
</dbReference>
<dbReference type="PANTHER" id="PTHR23323:SF24">
    <property type="entry name" value="VACUOLAR PROTEIN SORTING-ASSOCIATED PROTEIN 11 HOMOLOG"/>
    <property type="match status" value="1"/>
</dbReference>
<dbReference type="GO" id="GO:0030674">
    <property type="term" value="F:protein-macromolecule adaptor activity"/>
    <property type="evidence" value="ECO:0007669"/>
    <property type="project" value="TreeGrafter"/>
</dbReference>
<dbReference type="Proteomes" id="UP000076532">
    <property type="component" value="Unassembled WGS sequence"/>
</dbReference>